<dbReference type="RefSeq" id="WP_230580035.1">
    <property type="nucleotide sequence ID" value="NZ_CAWLWN010000166.1"/>
</dbReference>
<evidence type="ECO:0000256" key="1">
    <source>
        <dbReference type="SAM" id="Coils"/>
    </source>
</evidence>
<name>A0A077NCS5_XENBV</name>
<organism evidence="2 3">
    <name type="scientific">Xenorhabdus bovienii str. puntauvense</name>
    <dbReference type="NCBI Taxonomy" id="1398201"/>
    <lineage>
        <taxon>Bacteria</taxon>
        <taxon>Pseudomonadati</taxon>
        <taxon>Pseudomonadota</taxon>
        <taxon>Gammaproteobacteria</taxon>
        <taxon>Enterobacterales</taxon>
        <taxon>Morganellaceae</taxon>
        <taxon>Xenorhabdus</taxon>
    </lineage>
</organism>
<dbReference type="Proteomes" id="UP000028511">
    <property type="component" value="Unassembled WGS sequence"/>
</dbReference>
<proteinExistence type="predicted"/>
<keyword evidence="1" id="KW-0175">Coiled coil</keyword>
<sequence length="604" mass="69832">MSKIIINKIKVVGCNKEDALINFGTKVTILYGGSDSGKTYIYNLFRYLFGNDKLKNKDIEQAYGYEIAYLEFYFNNKSMTIERSLSDSSVYNLYSSNIESINPSNLEISFAKTSSSKNSFNSFFYKKLNFKNAKVRTNISNNLNKFNLGNVIDFFCVDEIRVLTPKSLILSDIPTDDTKKKSQFKFLLTGRDDSELSVEKPNKVARSFLKGQISDICKEITSNLNFPNIDYISLGSELNEIDYNIDETRNSLFGAVDALDEKRDFIKEIGKELYSLKERYKYISLLIERFNVLKTHYITDLDRIEVISQASFFLENFTSDFCQVCTTPIGKKNDFSFDDYYISCSAEENKIKNQLKGLIESIIINEQEKLALSLKISDVNEIYQSEMADFKRLESESLNDLQHKLDELYEKKEILSSDYTKHKILLSLEEREEVIDDDKYDVNDFDTLSPREVEGIERLMEGILNDIGFEGISKNQVRFDNEKYDFFINNKHRNLFGKGSRSVIYACFTICLAEYLSNNGKPFLGFVLLDSPLVTHFDKVRGVDINEINNTSLSDKFYHIILSKKYRFQIIILENKGPTFTVINDDESIVHNLNYDDRTGFYPT</sequence>
<comment type="caution">
    <text evidence="2">The sequence shown here is derived from an EMBL/GenBank/DDBJ whole genome shotgun (WGS) entry which is preliminary data.</text>
</comment>
<dbReference type="HOGENOM" id="CLU_029836_1_0_6"/>
<accession>A0A077NCS5</accession>
<protein>
    <recommendedName>
        <fullName evidence="4">Rad50/SbcC-type AAA domain-containing protein</fullName>
    </recommendedName>
</protein>
<feature type="coiled-coil region" evidence="1">
    <location>
        <begin position="391"/>
        <end position="418"/>
    </location>
</feature>
<reference evidence="2" key="1">
    <citation type="submission" date="2013-07" db="EMBL/GenBank/DDBJ databases">
        <title>Sub-species coevolution in mutualistic symbiosis.</title>
        <authorList>
            <person name="Murfin K."/>
            <person name="Klassen J."/>
            <person name="Lee M."/>
            <person name="Forst S."/>
            <person name="Stock P."/>
            <person name="Goodrich-Blair H."/>
        </authorList>
    </citation>
    <scope>NUCLEOTIDE SEQUENCE [LARGE SCALE GENOMIC DNA]</scope>
    <source>
        <strain evidence="2">Puntauvense</strain>
    </source>
</reference>
<gene>
    <name evidence="2" type="ORF">XBP1_1830024</name>
</gene>
<evidence type="ECO:0000313" key="3">
    <source>
        <dbReference type="Proteomes" id="UP000028511"/>
    </source>
</evidence>
<dbReference type="AlphaFoldDB" id="A0A077NCS5"/>
<evidence type="ECO:0008006" key="4">
    <source>
        <dbReference type="Google" id="ProtNLM"/>
    </source>
</evidence>
<dbReference type="EMBL" id="CBSW010000094">
    <property type="protein sequence ID" value="CDG96042.1"/>
    <property type="molecule type" value="Genomic_DNA"/>
</dbReference>
<evidence type="ECO:0000313" key="2">
    <source>
        <dbReference type="EMBL" id="CDG96042.1"/>
    </source>
</evidence>